<comment type="subcellular location">
    <subcellularLocation>
        <location evidence="9">Endomembrane system</location>
        <topology evidence="9">Single-pass membrane protein</topology>
    </subcellularLocation>
    <subcellularLocation>
        <location evidence="1">Nucleus envelope</location>
    </subcellularLocation>
</comment>
<evidence type="ECO:0000256" key="3">
    <source>
        <dbReference type="ARBA" id="ARBA00022553"/>
    </source>
</evidence>
<dbReference type="AlphaFoldDB" id="A0AA36BS22"/>
<evidence type="ECO:0000256" key="11">
    <source>
        <dbReference type="SAM" id="Phobius"/>
    </source>
</evidence>
<keyword evidence="6 11" id="KW-0472">Membrane</keyword>
<proteinExistence type="inferred from homology"/>
<dbReference type="Gene3D" id="3.40.50.12190">
    <property type="match status" value="1"/>
</dbReference>
<keyword evidence="7" id="KW-0325">Glycoprotein</keyword>
<keyword evidence="5 11" id="KW-1133">Transmembrane helix</keyword>
<dbReference type="EMBL" id="OX597834">
    <property type="protein sequence ID" value="CAI9738647.1"/>
    <property type="molecule type" value="Genomic_DNA"/>
</dbReference>
<keyword evidence="4 11" id="KW-0812">Transmembrane</keyword>
<dbReference type="GO" id="GO:0001671">
    <property type="term" value="F:ATPase activator activity"/>
    <property type="evidence" value="ECO:0007669"/>
    <property type="project" value="InterPro"/>
</dbReference>
<sequence>MAYYKNAESTQSDEELYPNIPGYATDTNISEDKRDRFPSPVRRSERLKKSYEDSLKHSSDRRRNVGRNEDIINRKNAQSNEELYPNSPGKATGINLYPNLSEGKNEHSQSECFPKYNSERQRRPNIGGNEGIRNKNIRNNINTVCFQSRESAEPHKNNSMWIFGLITLILLSLGMLLGLSKGGQKEDVTNINFGNLKGKFRTQSNRVWAILKASTNHIIAAEEPDRPAVIMMVLPNKESQLMALCLAQHLSHDLNKILKGQPTAAVSYPFVNGTNFINYEISDQKLKLDNSIQDIIKQWKSVIITNLEKFHSQTVMLFHGLCDTTEAEHKRIAIIFLLESPYAIKSEEELALYLESLWSDMNRIKIKPLLSRIANNVIFLNQDKSFTNCL</sequence>
<dbReference type="GO" id="GO:0061024">
    <property type="term" value="P:membrane organization"/>
    <property type="evidence" value="ECO:0007669"/>
    <property type="project" value="TreeGrafter"/>
</dbReference>
<evidence type="ECO:0000256" key="6">
    <source>
        <dbReference type="ARBA" id="ARBA00023136"/>
    </source>
</evidence>
<keyword evidence="14" id="KW-1185">Reference proteome</keyword>
<feature type="compositionally biased region" description="Basic and acidic residues" evidence="10">
    <location>
        <begin position="30"/>
        <end position="73"/>
    </location>
</feature>
<evidence type="ECO:0000256" key="9">
    <source>
        <dbReference type="ARBA" id="ARBA00037847"/>
    </source>
</evidence>
<evidence type="ECO:0000259" key="12">
    <source>
        <dbReference type="Pfam" id="PF05609"/>
    </source>
</evidence>
<dbReference type="GO" id="GO:0005635">
    <property type="term" value="C:nuclear envelope"/>
    <property type="evidence" value="ECO:0007669"/>
    <property type="project" value="UniProtKB-SubCell"/>
</dbReference>
<dbReference type="GO" id="GO:0016020">
    <property type="term" value="C:membrane"/>
    <property type="evidence" value="ECO:0007669"/>
    <property type="project" value="TreeGrafter"/>
</dbReference>
<organism evidence="13 14">
    <name type="scientific">Octopus vulgaris</name>
    <name type="common">Common octopus</name>
    <dbReference type="NCBI Taxonomy" id="6645"/>
    <lineage>
        <taxon>Eukaryota</taxon>
        <taxon>Metazoa</taxon>
        <taxon>Spiralia</taxon>
        <taxon>Lophotrochozoa</taxon>
        <taxon>Mollusca</taxon>
        <taxon>Cephalopoda</taxon>
        <taxon>Coleoidea</taxon>
        <taxon>Octopodiformes</taxon>
        <taxon>Octopoda</taxon>
        <taxon>Incirrata</taxon>
        <taxon>Octopodidae</taxon>
        <taxon>Octopus</taxon>
    </lineage>
</organism>
<dbReference type="Pfam" id="PF05609">
    <property type="entry name" value="LAP1_C"/>
    <property type="match status" value="1"/>
</dbReference>
<dbReference type="PANTHER" id="PTHR18843">
    <property type="entry name" value="TORSIN-1A-INTERACTING PROTEIN"/>
    <property type="match status" value="1"/>
</dbReference>
<evidence type="ECO:0000256" key="5">
    <source>
        <dbReference type="ARBA" id="ARBA00022989"/>
    </source>
</evidence>
<name>A0AA36BS22_OCTVU</name>
<evidence type="ECO:0000256" key="7">
    <source>
        <dbReference type="ARBA" id="ARBA00023180"/>
    </source>
</evidence>
<feature type="transmembrane region" description="Helical" evidence="11">
    <location>
        <begin position="160"/>
        <end position="179"/>
    </location>
</feature>
<protein>
    <recommendedName>
        <fullName evidence="12">Torsin-1A-interacting protein 1/2 AAA+ activator domain-containing protein</fullName>
    </recommendedName>
</protein>
<evidence type="ECO:0000256" key="2">
    <source>
        <dbReference type="ARBA" id="ARBA00007860"/>
    </source>
</evidence>
<evidence type="ECO:0000313" key="13">
    <source>
        <dbReference type="EMBL" id="CAI9738647.1"/>
    </source>
</evidence>
<dbReference type="InterPro" id="IPR008662">
    <property type="entry name" value="TOIP1/2"/>
</dbReference>
<comment type="similarity">
    <text evidence="2">Belongs to the TOR1AIP family.</text>
</comment>
<dbReference type="Proteomes" id="UP001162480">
    <property type="component" value="Chromosome 21"/>
</dbReference>
<feature type="region of interest" description="Disordered" evidence="10">
    <location>
        <begin position="1"/>
        <end position="111"/>
    </location>
</feature>
<keyword evidence="3" id="KW-0597">Phosphoprotein</keyword>
<keyword evidence="8" id="KW-0539">Nucleus</keyword>
<evidence type="ECO:0000256" key="8">
    <source>
        <dbReference type="ARBA" id="ARBA00023242"/>
    </source>
</evidence>
<dbReference type="InterPro" id="IPR046753">
    <property type="entry name" value="TOIP1/2_C"/>
</dbReference>
<reference evidence="13" key="1">
    <citation type="submission" date="2023-08" db="EMBL/GenBank/DDBJ databases">
        <authorList>
            <person name="Alioto T."/>
            <person name="Alioto T."/>
            <person name="Gomez Garrido J."/>
        </authorList>
    </citation>
    <scope>NUCLEOTIDE SEQUENCE</scope>
</reference>
<feature type="domain" description="Torsin-1A-interacting protein 1/2 AAA+ activator" evidence="12">
    <location>
        <begin position="192"/>
        <end position="336"/>
    </location>
</feature>
<dbReference type="PANTHER" id="PTHR18843:SF7">
    <property type="entry name" value="LAMINA-ASSOCIATED POLYPEPTIDE 1B ISOFORM 1-RELATED"/>
    <property type="match status" value="1"/>
</dbReference>
<evidence type="ECO:0000256" key="4">
    <source>
        <dbReference type="ARBA" id="ARBA00022692"/>
    </source>
</evidence>
<evidence type="ECO:0000256" key="1">
    <source>
        <dbReference type="ARBA" id="ARBA00004259"/>
    </source>
</evidence>
<evidence type="ECO:0000256" key="10">
    <source>
        <dbReference type="SAM" id="MobiDB-lite"/>
    </source>
</evidence>
<dbReference type="InterPro" id="IPR038599">
    <property type="entry name" value="LAP1C-like_C_sf"/>
</dbReference>
<evidence type="ECO:0000313" key="14">
    <source>
        <dbReference type="Proteomes" id="UP001162480"/>
    </source>
</evidence>
<accession>A0AA36BS22</accession>
<gene>
    <name evidence="13" type="ORF">OCTVUL_1B012794</name>
</gene>